<feature type="transmembrane region" description="Helical" evidence="1">
    <location>
        <begin position="44"/>
        <end position="69"/>
    </location>
</feature>
<feature type="transmembrane region" description="Helical" evidence="1">
    <location>
        <begin position="89"/>
        <end position="112"/>
    </location>
</feature>
<evidence type="ECO:0000313" key="2">
    <source>
        <dbReference type="EMBL" id="QAS69394.1"/>
    </source>
</evidence>
<organism evidence="2 3">
    <name type="scientific">Oenococcus sicerae</name>
    <dbReference type="NCBI Taxonomy" id="2203724"/>
    <lineage>
        <taxon>Bacteria</taxon>
        <taxon>Bacillati</taxon>
        <taxon>Bacillota</taxon>
        <taxon>Bacilli</taxon>
        <taxon>Lactobacillales</taxon>
        <taxon>Lactobacillaceae</taxon>
        <taxon>Oenococcus</taxon>
    </lineage>
</organism>
<sequence>MTEATDEFYTFSSTELAAIKADYRQLLADQRAHNRQFQKRNRHFISRLIIVFAVILIELYGFWFARAVFLVFRYMPDLETAYSFVANHWYIYFLYLLLFMVTLVLMLEFVLIKRNKDQAKCLFNKFPTVEVRYFKKDRYPSLIVQQMIKLPAYLIVWPKNKEINIIPSPDRVNCWLIRRADQADLYDKLSSSYRKNLLKNKRTRRWAGSFLVDGTKEA</sequence>
<protein>
    <recommendedName>
        <fullName evidence="4">YcxB family protein</fullName>
    </recommendedName>
</protein>
<accession>A0ABX5QKU0</accession>
<dbReference type="Proteomes" id="UP000286907">
    <property type="component" value="Chromosome"/>
</dbReference>
<keyword evidence="3" id="KW-1185">Reference proteome</keyword>
<reference evidence="2 3" key="1">
    <citation type="journal article" date="2019" name="Syst. Appl. Microbiol.">
        <title>Oenococcus sicerae sp. nov., isolated from French cider.</title>
        <authorList>
            <person name="Cousin F.J."/>
            <person name="Le Guellec R."/>
            <person name="Chagnot C."/>
            <person name="Goux D."/>
            <person name="Dalmasso M."/>
            <person name="Laplace J.M."/>
            <person name="Cretenet M."/>
        </authorList>
    </citation>
    <scope>NUCLEOTIDE SEQUENCE [LARGE SCALE GENOMIC DNA]</scope>
    <source>
        <strain evidence="2 3">UCMA 15228</strain>
    </source>
</reference>
<name>A0ABX5QKU0_9LACO</name>
<evidence type="ECO:0000313" key="3">
    <source>
        <dbReference type="Proteomes" id="UP000286907"/>
    </source>
</evidence>
<dbReference type="EMBL" id="CP029684">
    <property type="protein sequence ID" value="QAS69394.1"/>
    <property type="molecule type" value="Genomic_DNA"/>
</dbReference>
<evidence type="ECO:0000256" key="1">
    <source>
        <dbReference type="SAM" id="Phobius"/>
    </source>
</evidence>
<gene>
    <name evidence="2" type="ORF">DLJ48_02075</name>
</gene>
<proteinExistence type="predicted"/>
<dbReference type="RefSeq" id="WP_128685467.1">
    <property type="nucleotide sequence ID" value="NZ_CP029684.2"/>
</dbReference>
<evidence type="ECO:0008006" key="4">
    <source>
        <dbReference type="Google" id="ProtNLM"/>
    </source>
</evidence>
<keyword evidence="1" id="KW-0812">Transmembrane</keyword>
<keyword evidence="1" id="KW-0472">Membrane</keyword>
<keyword evidence="1" id="KW-1133">Transmembrane helix</keyword>